<evidence type="ECO:0000313" key="2">
    <source>
        <dbReference type="Proteomes" id="UP001370490"/>
    </source>
</evidence>
<reference evidence="1 2" key="1">
    <citation type="submission" date="2023-12" db="EMBL/GenBank/DDBJ databases">
        <title>A high-quality genome assembly for Dillenia turbinata (Dilleniales).</title>
        <authorList>
            <person name="Chanderbali A."/>
        </authorList>
    </citation>
    <scope>NUCLEOTIDE SEQUENCE [LARGE SCALE GENOMIC DNA]</scope>
    <source>
        <strain evidence="1">LSX21</strain>
        <tissue evidence="1">Leaf</tissue>
    </source>
</reference>
<organism evidence="1 2">
    <name type="scientific">Dillenia turbinata</name>
    <dbReference type="NCBI Taxonomy" id="194707"/>
    <lineage>
        <taxon>Eukaryota</taxon>
        <taxon>Viridiplantae</taxon>
        <taxon>Streptophyta</taxon>
        <taxon>Embryophyta</taxon>
        <taxon>Tracheophyta</taxon>
        <taxon>Spermatophyta</taxon>
        <taxon>Magnoliopsida</taxon>
        <taxon>eudicotyledons</taxon>
        <taxon>Gunneridae</taxon>
        <taxon>Pentapetalae</taxon>
        <taxon>Dilleniales</taxon>
        <taxon>Dilleniaceae</taxon>
        <taxon>Dillenia</taxon>
    </lineage>
</organism>
<protein>
    <submittedName>
        <fullName evidence="1">Uncharacterized protein</fullName>
    </submittedName>
</protein>
<dbReference type="Proteomes" id="UP001370490">
    <property type="component" value="Unassembled WGS sequence"/>
</dbReference>
<keyword evidence="2" id="KW-1185">Reference proteome</keyword>
<name>A0AAN8V0N0_9MAGN</name>
<gene>
    <name evidence="1" type="ORF">RJ641_016326</name>
</gene>
<proteinExistence type="predicted"/>
<sequence>MSLASLAKYLRMKQMQILSFILMAGQASCVENQDAIEAAIVGMLADPKGVDNDNTFLLPLSVRSKQIALTYLDSENRMHRILNLIHNKSQIEQRVHVVISRSGERGLISCCCLLGNAYFEDDVKFLIGARRVKEIGGNLWV</sequence>
<dbReference type="AlphaFoldDB" id="A0AAN8V0N0"/>
<dbReference type="EMBL" id="JBAMMX010000021">
    <property type="protein sequence ID" value="KAK6920422.1"/>
    <property type="molecule type" value="Genomic_DNA"/>
</dbReference>
<accession>A0AAN8V0N0</accession>
<evidence type="ECO:0000313" key="1">
    <source>
        <dbReference type="EMBL" id="KAK6920422.1"/>
    </source>
</evidence>
<comment type="caution">
    <text evidence="1">The sequence shown here is derived from an EMBL/GenBank/DDBJ whole genome shotgun (WGS) entry which is preliminary data.</text>
</comment>